<organism evidence="1 2">
    <name type="scientific">Bradyrhizobium jicamae</name>
    <dbReference type="NCBI Taxonomy" id="280332"/>
    <lineage>
        <taxon>Bacteria</taxon>
        <taxon>Pseudomonadati</taxon>
        <taxon>Pseudomonadota</taxon>
        <taxon>Alphaproteobacteria</taxon>
        <taxon>Hyphomicrobiales</taxon>
        <taxon>Nitrobacteraceae</taxon>
        <taxon>Bradyrhizobium</taxon>
    </lineage>
</organism>
<gene>
    <name evidence="1" type="ORF">JQ615_22175</name>
</gene>
<keyword evidence="2" id="KW-1185">Reference proteome</keyword>
<comment type="caution">
    <text evidence="1">The sequence shown here is derived from an EMBL/GenBank/DDBJ whole genome shotgun (WGS) entry which is preliminary data.</text>
</comment>
<reference evidence="2" key="1">
    <citation type="journal article" date="2021" name="ISME J.">
        <title>Evolutionary origin and ecological implication of a unique nif island in free-living Bradyrhizobium lineages.</title>
        <authorList>
            <person name="Tao J."/>
        </authorList>
    </citation>
    <scope>NUCLEOTIDE SEQUENCE [LARGE SCALE GENOMIC DNA]</scope>
    <source>
        <strain evidence="2">SZCCT0434</strain>
    </source>
</reference>
<protein>
    <submittedName>
        <fullName evidence="1">Uncharacterized protein</fullName>
    </submittedName>
</protein>
<evidence type="ECO:0000313" key="1">
    <source>
        <dbReference type="EMBL" id="MBR0798103.1"/>
    </source>
</evidence>
<dbReference type="Proteomes" id="UP001315278">
    <property type="component" value="Unassembled WGS sequence"/>
</dbReference>
<name>A0ABS5FMT9_9BRAD</name>
<evidence type="ECO:0000313" key="2">
    <source>
        <dbReference type="Proteomes" id="UP001315278"/>
    </source>
</evidence>
<accession>A0ABS5FMT9</accession>
<sequence length="97" mass="10658">MICVLGSSALSWGVRQQKITFGEMRTAGVRGVIVYCSDYQCSHSIALIADRWGDDLRLSDIEPRFVCTVCGKRGADVRPNFNWSITGPIGGMGYRLA</sequence>
<proteinExistence type="predicted"/>
<dbReference type="EMBL" id="JAFCJH010000023">
    <property type="protein sequence ID" value="MBR0798103.1"/>
    <property type="molecule type" value="Genomic_DNA"/>
</dbReference>